<dbReference type="Proteomes" id="UP000320176">
    <property type="component" value="Unassembled WGS sequence"/>
</dbReference>
<sequence length="1991" mass="208876">MRASERAAATIAHLRRRLARVLSQGGIRYEPSRMRRRPGRSGAPRIEVLESRNLLAAGVGDDNFSVGDQLRHYRLAIAATAEYTEFIGGQAQAFAQIQSTVDDLNEIFQRELSIRFDLISTIDTVFTDAASDGYTNGDVDVMVFENTSILNAAYSSSAYDIGHVFGTGTEGGYAYAEVVNTSTKGRGVSTSQNPAGPSFVNLVAHEIGHQFGAHHTFNVNKLFGGSEARESGNAFEPASGSTLMSYAGTIGDGNDLQEYPDQQFHSASFEQVAEFVAGVGTPSSTTPTGNNIPVVDAGVDYVIPAQTPFQLSAVGMDADPMDSLTYTWDQMNLGSAQGLPVTDDGSRPLFRSFPPTIKDNRVFPRLSDLVAGVDTAAIGEGLPTTTRDLDFRVTVRDGNGGVNSDDVALSVVNTGVPFAITSTGADWTGGTSQTLVWNVAGTTTAAGNGINTDFVAIDLSLDGGLSYPIQLSGSTANDGTFTFDAPNINASQARVRVQGLGNVFFAISDADITITSSSGSPGITITETDGGTLVGEDGVVDGQTVDTYEIARTTSTAGTTTVEVTTGGHTEVSTDGVHFFTSLSVDLSGTTPATITVRGLDDSLDEAIHTDLISHSVTSSIDPSYSAATIIRSLNATIADDEWQPVIGVDFDVLAGKSPDNWTKIVDLFDGFYANLIREDGFSTNIALDVAVETAAQVFEMVPDETPLHSPRLDGIDGSRLATESFTLTWSGLAPGADYNVYVIASEWFTTQNILQTVHVTGQVNAPEFVQNSRLIDNGVLVNGNLADEDRPLESDAVVAQADSNGEIKIVVSNVSPIPGEDSILSGVAIQRLAPDAAGFTISQSDSSTRVSEAGAQDTFDVTLTSAPTGTVVIDLTVQSPHEVSISPATLTFDNTNWNVSQPITVTGVDDSASDGDQYSNITLSIDPAITTDNAFDEFSDRVISVLTLDDETGPLIGIDIGFNDTVVNNWTDVESIFTVSGSDMIAEDGTSTSIDLSSLIVGSENSSNYSPPASTIPQHTQSLGSIGGYSAETTGQTFTATWEDLIPGTQYHVYVFGLENEPGSFSHDVTMTGANTVSFTQTLTHGELSVNDAVGSDSNSLDSYARFVTADAGGQIQLSIAPSTGSTGISLAGLAIQAFGQSDSLTVRIDDRSISENGGIATATVIRHNGTSGDLTINLSSSDTGEATVPASVTIPDGADRVTFDVSAVDDAVIDGSQSAEITATAAGLTEGKDLLVVLDDDAFQNPLVGVDFDEDNVRPINWTTVGGVSTPYTEMNLTDESGAATNFDLTISGAAGSTSDYTADPDPSTIPIHAQSLDNIEGQIFTDANPVTFQWSDLTPGKSYQIYVFGLESFYGTISQEVVITGQGAPITLTQVFNTGQLFINDQLGSDSRTLDSYAQVIPADATGQITIEVNPINGSSDVSLGGLAIRELGAPTPQDFGDAPASYKTLSADQGAAHWAVGPRLGDSRDGESDGQPSAAADGDGDDEDGVMFGLLTAEMTMAAVNVDLQNAAMAKIDAWIDFNQDGDWDDPNEKILNGADVVGGMQTLNYSVPAGIIIGETFARVRVSTAGGLDVTGVAPDGEVEDYKISVLPQRSVDAFIDNANNLIVQPVSGPGLDDDITIENDGTHLRIRDASYSVVAGNGVSQDNAEVIVPVSSVSGPLGVSIDTGSGTDTVTLNGYQGTLPNPVAINIDNADTVLAGDLQIDLASGFTPSVGQSFLLVQSSDGIAQSFSAMTLPTAPADTQWDLIVTATEVRLNLISVPPRIVEVRVGSTHWNQAFRNKIDPQGQGYLVSTGTNQLADVPFNNANQIFIEFDQPVFAAGGVELDRDQFQVIGSPTLGINYPIDTAIFDESTNTAILTLQNHLTADKLLLHIDDGAIENAQGAALDGEWTTGRTTPSGDTNLGGVFHFRMDVLPGNVNDDLLTNTTDLSFVRSLGTQIAGVTTEFNARANVNGDLLVNTTDLSVIRAMGTQLLLGLDDPTPPA</sequence>
<dbReference type="InterPro" id="IPR024079">
    <property type="entry name" value="MetalloPept_cat_dom_sf"/>
</dbReference>
<keyword evidence="4" id="KW-1185">Reference proteome</keyword>
<dbReference type="GO" id="GO:0008237">
    <property type="term" value="F:metallopeptidase activity"/>
    <property type="evidence" value="ECO:0007669"/>
    <property type="project" value="InterPro"/>
</dbReference>
<accession>A0A5C6B4Z4</accession>
<evidence type="ECO:0000259" key="2">
    <source>
        <dbReference type="Pfam" id="PF20009"/>
    </source>
</evidence>
<evidence type="ECO:0000313" key="4">
    <source>
        <dbReference type="Proteomes" id="UP000320176"/>
    </source>
</evidence>
<dbReference type="RefSeq" id="WP_146519466.1">
    <property type="nucleotide sequence ID" value="NZ_CP151726.1"/>
</dbReference>
<dbReference type="Gene3D" id="2.60.40.2030">
    <property type="match status" value="1"/>
</dbReference>
<gene>
    <name evidence="3" type="ORF">Pla52n_21000</name>
</gene>
<reference evidence="3 4" key="1">
    <citation type="submission" date="2019-02" db="EMBL/GenBank/DDBJ databases">
        <title>Deep-cultivation of Planctomycetes and their phenomic and genomic characterization uncovers novel biology.</title>
        <authorList>
            <person name="Wiegand S."/>
            <person name="Jogler M."/>
            <person name="Boedeker C."/>
            <person name="Pinto D."/>
            <person name="Vollmers J."/>
            <person name="Rivas-Marin E."/>
            <person name="Kohn T."/>
            <person name="Peeters S.H."/>
            <person name="Heuer A."/>
            <person name="Rast P."/>
            <person name="Oberbeckmann S."/>
            <person name="Bunk B."/>
            <person name="Jeske O."/>
            <person name="Meyerdierks A."/>
            <person name="Storesund J.E."/>
            <person name="Kallscheuer N."/>
            <person name="Luecker S."/>
            <person name="Lage O.M."/>
            <person name="Pohl T."/>
            <person name="Merkel B.J."/>
            <person name="Hornburger P."/>
            <person name="Mueller R.-W."/>
            <person name="Bruemmer F."/>
            <person name="Labrenz M."/>
            <person name="Spormann A.M."/>
            <person name="Op Den Camp H."/>
            <person name="Overmann J."/>
            <person name="Amann R."/>
            <person name="Jetten M.S.M."/>
            <person name="Mascher T."/>
            <person name="Medema M.H."/>
            <person name="Devos D.P."/>
            <person name="Kaster A.-K."/>
            <person name="Ovreas L."/>
            <person name="Rohde M."/>
            <person name="Galperin M.Y."/>
            <person name="Jogler C."/>
        </authorList>
    </citation>
    <scope>NUCLEOTIDE SEQUENCE [LARGE SCALE GENOMIC DNA]</scope>
    <source>
        <strain evidence="3 4">Pla52n</strain>
    </source>
</reference>
<dbReference type="SUPFAM" id="SSF55486">
    <property type="entry name" value="Metalloproteases ('zincins'), catalytic domain"/>
    <property type="match status" value="1"/>
</dbReference>
<organism evidence="3 4">
    <name type="scientific">Stieleria varia</name>
    <dbReference type="NCBI Taxonomy" id="2528005"/>
    <lineage>
        <taxon>Bacteria</taxon>
        <taxon>Pseudomonadati</taxon>
        <taxon>Planctomycetota</taxon>
        <taxon>Planctomycetia</taxon>
        <taxon>Pirellulales</taxon>
        <taxon>Pirellulaceae</taxon>
        <taxon>Stieleria</taxon>
    </lineage>
</organism>
<evidence type="ECO:0000256" key="1">
    <source>
        <dbReference type="SAM" id="MobiDB-lite"/>
    </source>
</evidence>
<dbReference type="OrthoDB" id="221805at2"/>
<dbReference type="InterPro" id="IPR038081">
    <property type="entry name" value="CalX-like_sf"/>
</dbReference>
<name>A0A5C6B4Z4_9BACT</name>
<dbReference type="Gene3D" id="3.40.390.10">
    <property type="entry name" value="Collagenase (Catalytic Domain)"/>
    <property type="match status" value="1"/>
</dbReference>
<feature type="domain" description="GEVED" evidence="2">
    <location>
        <begin position="1520"/>
        <end position="1593"/>
    </location>
</feature>
<dbReference type="EMBL" id="SJPN01000002">
    <property type="protein sequence ID" value="TWU06379.1"/>
    <property type="molecule type" value="Genomic_DNA"/>
</dbReference>
<feature type="region of interest" description="Disordered" evidence="1">
    <location>
        <begin position="1464"/>
        <end position="1493"/>
    </location>
</feature>
<dbReference type="SUPFAM" id="SSF141072">
    <property type="entry name" value="CalX-like"/>
    <property type="match status" value="1"/>
</dbReference>
<dbReference type="Pfam" id="PF13583">
    <property type="entry name" value="Reprolysin_4"/>
    <property type="match status" value="1"/>
</dbReference>
<proteinExistence type="predicted"/>
<evidence type="ECO:0000313" key="3">
    <source>
        <dbReference type="EMBL" id="TWU06379.1"/>
    </source>
</evidence>
<dbReference type="Pfam" id="PF20009">
    <property type="entry name" value="GEVED"/>
    <property type="match status" value="1"/>
</dbReference>
<protein>
    <submittedName>
        <fullName evidence="3">Fibronectin type III domain protein</fullName>
    </submittedName>
</protein>
<dbReference type="InterPro" id="IPR045474">
    <property type="entry name" value="GEVED"/>
</dbReference>
<comment type="caution">
    <text evidence="3">The sequence shown here is derived from an EMBL/GenBank/DDBJ whole genome shotgun (WGS) entry which is preliminary data.</text>
</comment>